<proteinExistence type="predicted"/>
<dbReference type="AlphaFoldDB" id="A0A379MQL2"/>
<organism evidence="1 2">
    <name type="scientific">Rikenella microfusus</name>
    <dbReference type="NCBI Taxonomy" id="28139"/>
    <lineage>
        <taxon>Bacteria</taxon>
        <taxon>Pseudomonadati</taxon>
        <taxon>Bacteroidota</taxon>
        <taxon>Bacteroidia</taxon>
        <taxon>Bacteroidales</taxon>
        <taxon>Rikenellaceae</taxon>
        <taxon>Rikenella</taxon>
    </lineage>
</organism>
<accession>A0A379MQL2</accession>
<name>A0A379MQL2_9BACT</name>
<dbReference type="STRING" id="880526.GCA_000427365_00305"/>
<reference evidence="1 2" key="1">
    <citation type="submission" date="2018-06" db="EMBL/GenBank/DDBJ databases">
        <authorList>
            <consortium name="Pathogen Informatics"/>
            <person name="Doyle S."/>
        </authorList>
    </citation>
    <scope>NUCLEOTIDE SEQUENCE [LARGE SCALE GENOMIC DNA]</scope>
    <source>
        <strain evidence="1 2">NCTC11190</strain>
    </source>
</reference>
<evidence type="ECO:0000313" key="1">
    <source>
        <dbReference type="EMBL" id="SUE33928.1"/>
    </source>
</evidence>
<keyword evidence="2" id="KW-1185">Reference proteome</keyword>
<dbReference type="EMBL" id="UGVL01000001">
    <property type="protein sequence ID" value="SUE33928.1"/>
    <property type="molecule type" value="Genomic_DNA"/>
</dbReference>
<gene>
    <name evidence="1" type="ORF">NCTC11190_01142</name>
</gene>
<dbReference type="Proteomes" id="UP000255233">
    <property type="component" value="Unassembled WGS sequence"/>
</dbReference>
<sequence>MEYPVIYFRYTSLYRLCDAVRIEYGQPGQKPRKDRSEPKKRRRKLSVYLKHMIGMEYALEDTA</sequence>
<evidence type="ECO:0000313" key="2">
    <source>
        <dbReference type="Proteomes" id="UP000255233"/>
    </source>
</evidence>
<protein>
    <submittedName>
        <fullName evidence="1">Uncharacterized protein</fullName>
    </submittedName>
</protein>